<reference evidence="4 5" key="1">
    <citation type="submission" date="2017-03" db="EMBL/GenBank/DDBJ databases">
        <title>Genomes of endolithic fungi from Antarctica.</title>
        <authorList>
            <person name="Coleine C."/>
            <person name="Masonjones S."/>
            <person name="Stajich J.E."/>
        </authorList>
    </citation>
    <scope>NUCLEOTIDE SEQUENCE [LARGE SCALE GENOMIC DNA]</scope>
    <source>
        <strain evidence="4 5">CCFEE 5311</strain>
    </source>
</reference>
<reference evidence="3" key="3">
    <citation type="submission" date="2023-06" db="EMBL/GenBank/DDBJ databases">
        <title>Black Yeasts Isolated from many extreme environments.</title>
        <authorList>
            <person name="Coleine C."/>
            <person name="Stajich J.E."/>
            <person name="Selbmann L."/>
        </authorList>
    </citation>
    <scope>NUCLEOTIDE SEQUENCE</scope>
    <source>
        <strain evidence="3">CCFEE 5200</strain>
    </source>
</reference>
<keyword evidence="1" id="KW-1133">Transmembrane helix</keyword>
<dbReference type="EMBL" id="NAJP01000011">
    <property type="protein sequence ID" value="TKA45611.1"/>
    <property type="molecule type" value="Genomic_DNA"/>
</dbReference>
<dbReference type="EMBL" id="JAUJLE010000004">
    <property type="protein sequence ID" value="KAK1014227.1"/>
    <property type="molecule type" value="Genomic_DNA"/>
</dbReference>
<evidence type="ECO:0000313" key="3">
    <source>
        <dbReference type="EMBL" id="KAK1014227.1"/>
    </source>
</evidence>
<sequence length="172" mass="18820">MLPSRSTTPGVVHNITTNTTTCTLLTPRDLVLPRTTFIATLVLCLVITTTSLLALAALAYREYARQCQAAEAKAWGRRSRYIHRVSLARKQVDLSYSCQFSGCLVNAVENPEMGVEGPVEIGEREGLCEVPALASPARAAGVVEGMRDGRRSRFMSLVFDHGLDVWVPRSGR</sequence>
<keyword evidence="1" id="KW-0472">Membrane</keyword>
<evidence type="ECO:0000313" key="5">
    <source>
        <dbReference type="Proteomes" id="UP000310066"/>
    </source>
</evidence>
<proteinExistence type="predicted"/>
<dbReference type="Proteomes" id="UP001168146">
    <property type="component" value="Unassembled WGS sequence"/>
</dbReference>
<gene>
    <name evidence="4" type="ORF">B0A54_04150</name>
    <name evidence="2" type="ORF">LTR82_007623</name>
    <name evidence="3" type="ORF">LTR91_001090</name>
</gene>
<dbReference type="AlphaFoldDB" id="A0A4U0V9P5"/>
<evidence type="ECO:0000256" key="1">
    <source>
        <dbReference type="SAM" id="Phobius"/>
    </source>
</evidence>
<dbReference type="EMBL" id="JASUXU010000021">
    <property type="protein sequence ID" value="KAK0321171.1"/>
    <property type="molecule type" value="Genomic_DNA"/>
</dbReference>
<accession>A0A4U0V9P5</accession>
<evidence type="ECO:0000313" key="4">
    <source>
        <dbReference type="EMBL" id="TKA45611.1"/>
    </source>
</evidence>
<reference evidence="2" key="2">
    <citation type="submission" date="2021-12" db="EMBL/GenBank/DDBJ databases">
        <title>Black yeast isolated from Biological Soil Crust.</title>
        <authorList>
            <person name="Kurbessoian T."/>
        </authorList>
    </citation>
    <scope>NUCLEOTIDE SEQUENCE</scope>
    <source>
        <strain evidence="2">CCFEE 5208</strain>
    </source>
</reference>
<dbReference type="Proteomes" id="UP000310066">
    <property type="component" value="Unassembled WGS sequence"/>
</dbReference>
<dbReference type="OrthoDB" id="3641029at2759"/>
<protein>
    <submittedName>
        <fullName evidence="4">Uncharacterized protein</fullName>
    </submittedName>
</protein>
<evidence type="ECO:0000313" key="6">
    <source>
        <dbReference type="Proteomes" id="UP001175353"/>
    </source>
</evidence>
<name>A0A4U0V9P5_9PEZI</name>
<keyword evidence="6" id="KW-1185">Reference proteome</keyword>
<comment type="caution">
    <text evidence="4">The sequence shown here is derived from an EMBL/GenBank/DDBJ whole genome shotgun (WGS) entry which is preliminary data.</text>
</comment>
<evidence type="ECO:0000313" key="2">
    <source>
        <dbReference type="EMBL" id="KAK0321171.1"/>
    </source>
</evidence>
<keyword evidence="1" id="KW-0812">Transmembrane</keyword>
<dbReference type="Proteomes" id="UP001175353">
    <property type="component" value="Unassembled WGS sequence"/>
</dbReference>
<organism evidence="4 5">
    <name type="scientific">Friedmanniomyces endolithicus</name>
    <dbReference type="NCBI Taxonomy" id="329885"/>
    <lineage>
        <taxon>Eukaryota</taxon>
        <taxon>Fungi</taxon>
        <taxon>Dikarya</taxon>
        <taxon>Ascomycota</taxon>
        <taxon>Pezizomycotina</taxon>
        <taxon>Dothideomycetes</taxon>
        <taxon>Dothideomycetidae</taxon>
        <taxon>Mycosphaerellales</taxon>
        <taxon>Teratosphaeriaceae</taxon>
        <taxon>Friedmanniomyces</taxon>
    </lineage>
</organism>
<feature type="transmembrane region" description="Helical" evidence="1">
    <location>
        <begin position="37"/>
        <end position="60"/>
    </location>
</feature>